<evidence type="ECO:0000313" key="2">
    <source>
        <dbReference type="Proteomes" id="UP000250235"/>
    </source>
</evidence>
<organism evidence="1 2">
    <name type="scientific">Dorcoceras hygrometricum</name>
    <dbReference type="NCBI Taxonomy" id="472368"/>
    <lineage>
        <taxon>Eukaryota</taxon>
        <taxon>Viridiplantae</taxon>
        <taxon>Streptophyta</taxon>
        <taxon>Embryophyta</taxon>
        <taxon>Tracheophyta</taxon>
        <taxon>Spermatophyta</taxon>
        <taxon>Magnoliopsida</taxon>
        <taxon>eudicotyledons</taxon>
        <taxon>Gunneridae</taxon>
        <taxon>Pentapetalae</taxon>
        <taxon>asterids</taxon>
        <taxon>lamiids</taxon>
        <taxon>Lamiales</taxon>
        <taxon>Gesneriaceae</taxon>
        <taxon>Didymocarpoideae</taxon>
        <taxon>Trichosporeae</taxon>
        <taxon>Loxocarpinae</taxon>
        <taxon>Dorcoceras</taxon>
    </lineage>
</organism>
<reference evidence="1 2" key="1">
    <citation type="journal article" date="2015" name="Proc. Natl. Acad. Sci. U.S.A.">
        <title>The resurrection genome of Boea hygrometrica: A blueprint for survival of dehydration.</title>
        <authorList>
            <person name="Xiao L."/>
            <person name="Yang G."/>
            <person name="Zhang L."/>
            <person name="Yang X."/>
            <person name="Zhao S."/>
            <person name="Ji Z."/>
            <person name="Zhou Q."/>
            <person name="Hu M."/>
            <person name="Wang Y."/>
            <person name="Chen M."/>
            <person name="Xu Y."/>
            <person name="Jin H."/>
            <person name="Xiao X."/>
            <person name="Hu G."/>
            <person name="Bao F."/>
            <person name="Hu Y."/>
            <person name="Wan P."/>
            <person name="Li L."/>
            <person name="Deng X."/>
            <person name="Kuang T."/>
            <person name="Xiang C."/>
            <person name="Zhu J.K."/>
            <person name="Oliver M.J."/>
            <person name="He Y."/>
        </authorList>
    </citation>
    <scope>NUCLEOTIDE SEQUENCE [LARGE SCALE GENOMIC DNA]</scope>
    <source>
        <strain evidence="2">cv. XS01</strain>
    </source>
</reference>
<sequence length="61" mass="7109">MKRSAKMKRRRMEKHPVASYCSSAGSYSATSRCYLELAIVKRCRLHKLIRQRVAIAIKIQQ</sequence>
<protein>
    <submittedName>
        <fullName evidence="1">Uncharacterized protein</fullName>
    </submittedName>
</protein>
<evidence type="ECO:0000313" key="1">
    <source>
        <dbReference type="EMBL" id="KZV36529.1"/>
    </source>
</evidence>
<proteinExistence type="predicted"/>
<accession>A0A2Z7BPZ6</accession>
<dbReference type="Proteomes" id="UP000250235">
    <property type="component" value="Unassembled WGS sequence"/>
</dbReference>
<name>A0A2Z7BPZ6_9LAMI</name>
<keyword evidence="2" id="KW-1185">Reference proteome</keyword>
<gene>
    <name evidence="1" type="ORF">F511_44145</name>
</gene>
<dbReference type="EMBL" id="KV003643">
    <property type="protein sequence ID" value="KZV36529.1"/>
    <property type="molecule type" value="Genomic_DNA"/>
</dbReference>
<dbReference type="AlphaFoldDB" id="A0A2Z7BPZ6"/>